<feature type="domain" description="EamA" evidence="7">
    <location>
        <begin position="151"/>
        <end position="280"/>
    </location>
</feature>
<dbReference type="FunCoup" id="D8QSN7">
    <property type="interactions" value="890"/>
</dbReference>
<dbReference type="STRING" id="88036.D8QSN7"/>
<evidence type="ECO:0000256" key="2">
    <source>
        <dbReference type="ARBA" id="ARBA00007635"/>
    </source>
</evidence>
<feature type="transmembrane region" description="Helical" evidence="6">
    <location>
        <begin position="428"/>
        <end position="445"/>
    </location>
</feature>
<dbReference type="InterPro" id="IPR000620">
    <property type="entry name" value="EamA_dom"/>
</dbReference>
<proteinExistence type="inferred from homology"/>
<dbReference type="InterPro" id="IPR050638">
    <property type="entry name" value="AA-Vitamin_Transporters"/>
</dbReference>
<dbReference type="PANTHER" id="PTHR32322:SF2">
    <property type="entry name" value="EAMA DOMAIN-CONTAINING PROTEIN"/>
    <property type="match status" value="1"/>
</dbReference>
<dbReference type="PANTHER" id="PTHR32322">
    <property type="entry name" value="INNER MEMBRANE TRANSPORTER"/>
    <property type="match status" value="1"/>
</dbReference>
<sequence length="455" mass="48517">MAASSHLGASRIHRGIRLPVKDASSLLGRAFFPCHHQRIIRSRHEFRVLCKKVESEAEIVETKFVGKPELLENGRKIPTSFEEMDCVGTGTDVECVYRDLESDFRFGGTVSSRAIDSSDPASSSKAFSSAEKRMDQTGSSGALDTALLDNLLLISPFFFWGTAMVAMKGVLPKAGPYFVASTRLVPAGLLLVGFASLRGRKQPSGLYAWLSILIFSIVDASCFQGFLAAGLGKTSAGLGSVIIDSQPLTVAILASILFNETIKPLGVLGLLLGVAGLLLLEVPAESLGALLSSGGGIEFSSSFWSSGEWYMLLAAQSMALGTLLVRWVCKFSDPIMATGWHMIIGGLPLLLLAASNNEPALNGHLEDLMVSDWASLAYTSIFGSAISYGVFFYNATKGSLTKLSSLTFLTPMFAAFFGYLVLDESLNGAQILGATITLAGIYLVNARPPGSKIKQ</sequence>
<dbReference type="InterPro" id="IPR037185">
    <property type="entry name" value="EmrE-like"/>
</dbReference>
<accession>D8QSN7</accession>
<dbReference type="KEGG" id="smo:SELMODRAFT_227288"/>
<dbReference type="eggNOG" id="ENOG502QQKE">
    <property type="taxonomic scope" value="Eukaryota"/>
</dbReference>
<evidence type="ECO:0000256" key="1">
    <source>
        <dbReference type="ARBA" id="ARBA00004141"/>
    </source>
</evidence>
<dbReference type="Gramene" id="EFJ37471">
    <property type="protein sequence ID" value="EFJ37471"/>
    <property type="gene ID" value="SELMODRAFT_227288"/>
</dbReference>
<dbReference type="OMA" id="EFINQER"/>
<keyword evidence="4 6" id="KW-1133">Transmembrane helix</keyword>
<dbReference type="HOGENOM" id="CLU_033863_7_0_1"/>
<dbReference type="OrthoDB" id="1917929at2759"/>
<evidence type="ECO:0000313" key="8">
    <source>
        <dbReference type="EMBL" id="EFJ37471.1"/>
    </source>
</evidence>
<dbReference type="AlphaFoldDB" id="D8QSN7"/>
<feature type="transmembrane region" description="Helical" evidence="6">
    <location>
        <begin position="373"/>
        <end position="393"/>
    </location>
</feature>
<feature type="transmembrane region" description="Helical" evidence="6">
    <location>
        <begin position="237"/>
        <end position="258"/>
    </location>
</feature>
<dbReference type="Proteomes" id="UP000001514">
    <property type="component" value="Unassembled WGS sequence"/>
</dbReference>
<feature type="transmembrane region" description="Helical" evidence="6">
    <location>
        <begin position="207"/>
        <end position="231"/>
    </location>
</feature>
<organism evidence="9">
    <name type="scientific">Selaginella moellendorffii</name>
    <name type="common">Spikemoss</name>
    <dbReference type="NCBI Taxonomy" id="88036"/>
    <lineage>
        <taxon>Eukaryota</taxon>
        <taxon>Viridiplantae</taxon>
        <taxon>Streptophyta</taxon>
        <taxon>Embryophyta</taxon>
        <taxon>Tracheophyta</taxon>
        <taxon>Lycopodiopsida</taxon>
        <taxon>Selaginellales</taxon>
        <taxon>Selaginellaceae</taxon>
        <taxon>Selaginella</taxon>
    </lineage>
</organism>
<feature type="transmembrane region" description="Helical" evidence="6">
    <location>
        <begin position="265"/>
        <end position="284"/>
    </location>
</feature>
<dbReference type="EMBL" id="GL377566">
    <property type="protein sequence ID" value="EFJ37471.1"/>
    <property type="molecule type" value="Genomic_DNA"/>
</dbReference>
<gene>
    <name evidence="8" type="ORF">SELMODRAFT_227288</name>
</gene>
<dbReference type="InParanoid" id="D8QSN7"/>
<feature type="transmembrane region" description="Helical" evidence="6">
    <location>
        <begin position="309"/>
        <end position="328"/>
    </location>
</feature>
<keyword evidence="5 6" id="KW-0472">Membrane</keyword>
<feature type="transmembrane region" description="Helical" evidence="6">
    <location>
        <begin position="335"/>
        <end position="353"/>
    </location>
</feature>
<evidence type="ECO:0000313" key="9">
    <source>
        <dbReference type="Proteomes" id="UP000001514"/>
    </source>
</evidence>
<feature type="transmembrane region" description="Helical" evidence="6">
    <location>
        <begin position="405"/>
        <end position="422"/>
    </location>
</feature>
<comment type="subcellular location">
    <subcellularLocation>
        <location evidence="1">Membrane</location>
        <topology evidence="1">Multi-pass membrane protein</topology>
    </subcellularLocation>
</comment>
<evidence type="ECO:0000256" key="4">
    <source>
        <dbReference type="ARBA" id="ARBA00022989"/>
    </source>
</evidence>
<feature type="domain" description="EamA" evidence="7">
    <location>
        <begin position="306"/>
        <end position="445"/>
    </location>
</feature>
<evidence type="ECO:0000259" key="7">
    <source>
        <dbReference type="Pfam" id="PF00892"/>
    </source>
</evidence>
<evidence type="ECO:0000256" key="5">
    <source>
        <dbReference type="ARBA" id="ARBA00023136"/>
    </source>
</evidence>
<evidence type="ECO:0000256" key="3">
    <source>
        <dbReference type="ARBA" id="ARBA00022692"/>
    </source>
</evidence>
<name>D8QSN7_SELML</name>
<reference evidence="8 9" key="1">
    <citation type="journal article" date="2011" name="Science">
        <title>The Selaginella genome identifies genetic changes associated with the evolution of vascular plants.</title>
        <authorList>
            <person name="Banks J.A."/>
            <person name="Nishiyama T."/>
            <person name="Hasebe M."/>
            <person name="Bowman J.L."/>
            <person name="Gribskov M."/>
            <person name="dePamphilis C."/>
            <person name="Albert V.A."/>
            <person name="Aono N."/>
            <person name="Aoyama T."/>
            <person name="Ambrose B.A."/>
            <person name="Ashton N.W."/>
            <person name="Axtell M.J."/>
            <person name="Barker E."/>
            <person name="Barker M.S."/>
            <person name="Bennetzen J.L."/>
            <person name="Bonawitz N.D."/>
            <person name="Chapple C."/>
            <person name="Cheng C."/>
            <person name="Correa L.G."/>
            <person name="Dacre M."/>
            <person name="DeBarry J."/>
            <person name="Dreyer I."/>
            <person name="Elias M."/>
            <person name="Engstrom E.M."/>
            <person name="Estelle M."/>
            <person name="Feng L."/>
            <person name="Finet C."/>
            <person name="Floyd S.K."/>
            <person name="Frommer W.B."/>
            <person name="Fujita T."/>
            <person name="Gramzow L."/>
            <person name="Gutensohn M."/>
            <person name="Harholt J."/>
            <person name="Hattori M."/>
            <person name="Heyl A."/>
            <person name="Hirai T."/>
            <person name="Hiwatashi Y."/>
            <person name="Ishikawa M."/>
            <person name="Iwata M."/>
            <person name="Karol K.G."/>
            <person name="Koehler B."/>
            <person name="Kolukisaoglu U."/>
            <person name="Kubo M."/>
            <person name="Kurata T."/>
            <person name="Lalonde S."/>
            <person name="Li K."/>
            <person name="Li Y."/>
            <person name="Litt A."/>
            <person name="Lyons E."/>
            <person name="Manning G."/>
            <person name="Maruyama T."/>
            <person name="Michael T.P."/>
            <person name="Mikami K."/>
            <person name="Miyazaki S."/>
            <person name="Morinaga S."/>
            <person name="Murata T."/>
            <person name="Mueller-Roeber B."/>
            <person name="Nelson D.R."/>
            <person name="Obara M."/>
            <person name="Oguri Y."/>
            <person name="Olmstead R.G."/>
            <person name="Onodera N."/>
            <person name="Petersen B.L."/>
            <person name="Pils B."/>
            <person name="Prigge M."/>
            <person name="Rensing S.A."/>
            <person name="Riano-Pachon D.M."/>
            <person name="Roberts A.W."/>
            <person name="Sato Y."/>
            <person name="Scheller H.V."/>
            <person name="Schulz B."/>
            <person name="Schulz C."/>
            <person name="Shakirov E.V."/>
            <person name="Shibagaki N."/>
            <person name="Shinohara N."/>
            <person name="Shippen D.E."/>
            <person name="Soerensen I."/>
            <person name="Sotooka R."/>
            <person name="Sugimoto N."/>
            <person name="Sugita M."/>
            <person name="Sumikawa N."/>
            <person name="Tanurdzic M."/>
            <person name="Theissen G."/>
            <person name="Ulvskov P."/>
            <person name="Wakazuki S."/>
            <person name="Weng J.K."/>
            <person name="Willats W.W."/>
            <person name="Wipf D."/>
            <person name="Wolf P.G."/>
            <person name="Yang L."/>
            <person name="Zimmer A.D."/>
            <person name="Zhu Q."/>
            <person name="Mitros T."/>
            <person name="Hellsten U."/>
            <person name="Loque D."/>
            <person name="Otillar R."/>
            <person name="Salamov A."/>
            <person name="Schmutz J."/>
            <person name="Shapiro H."/>
            <person name="Lindquist E."/>
            <person name="Lucas S."/>
            <person name="Rokhsar D."/>
            <person name="Grigoriev I.V."/>
        </authorList>
    </citation>
    <scope>NUCLEOTIDE SEQUENCE [LARGE SCALE GENOMIC DNA]</scope>
</reference>
<evidence type="ECO:0000256" key="6">
    <source>
        <dbReference type="SAM" id="Phobius"/>
    </source>
</evidence>
<comment type="similarity">
    <text evidence="2">Belongs to the drug/metabolite transporter (DMT) superfamily. Plant drug/metabolite exporter (P-DME) (TC 2.A.7.4) family.</text>
</comment>
<keyword evidence="9" id="KW-1185">Reference proteome</keyword>
<dbReference type="Pfam" id="PF00892">
    <property type="entry name" value="EamA"/>
    <property type="match status" value="2"/>
</dbReference>
<keyword evidence="3 6" id="KW-0812">Transmembrane</keyword>
<dbReference type="SUPFAM" id="SSF103481">
    <property type="entry name" value="Multidrug resistance efflux transporter EmrE"/>
    <property type="match status" value="2"/>
</dbReference>
<feature type="transmembrane region" description="Helical" evidence="6">
    <location>
        <begin position="177"/>
        <end position="195"/>
    </location>
</feature>
<dbReference type="GO" id="GO:0016020">
    <property type="term" value="C:membrane"/>
    <property type="evidence" value="ECO:0007669"/>
    <property type="project" value="UniProtKB-SubCell"/>
</dbReference>
<protein>
    <recommendedName>
        <fullName evidence="7">EamA domain-containing protein</fullName>
    </recommendedName>
</protein>